<evidence type="ECO:0000313" key="1">
    <source>
        <dbReference type="EMBL" id="PLZ97689.1"/>
    </source>
</evidence>
<reference evidence="1 2" key="1">
    <citation type="submission" date="2017-07" db="EMBL/GenBank/DDBJ databases">
        <title>Genomes of Fischerella (Mastigocladus) sp. strains.</title>
        <authorList>
            <person name="Miller S.R."/>
        </authorList>
    </citation>
    <scope>NUCLEOTIDE SEQUENCE [LARGE SCALE GENOMIC DNA]</scope>
    <source>
        <strain evidence="1 2">CCMEE 5268</strain>
    </source>
</reference>
<evidence type="ECO:0000313" key="2">
    <source>
        <dbReference type="Proteomes" id="UP000235025"/>
    </source>
</evidence>
<proteinExistence type="predicted"/>
<gene>
    <name evidence="1" type="ORF">CEN50_14130</name>
</gene>
<sequence>MIDADNGLVVPTITFVQRVNTYSKNKFIECVELFDNEFWQSFLFNHAVN</sequence>
<dbReference type="EMBL" id="NMQA01000162">
    <property type="protein sequence ID" value="PLZ97689.1"/>
    <property type="molecule type" value="Genomic_DNA"/>
</dbReference>
<name>A0A2N6KF54_9CYAN</name>
<protein>
    <submittedName>
        <fullName evidence="1">Urate oxidase-like protein</fullName>
    </submittedName>
</protein>
<accession>A0A2N6KF54</accession>
<dbReference type="Proteomes" id="UP000235025">
    <property type="component" value="Unassembled WGS sequence"/>
</dbReference>
<organism evidence="1 2">
    <name type="scientific">Fischerella thermalis CCMEE 5268</name>
    <dbReference type="NCBI Taxonomy" id="2019662"/>
    <lineage>
        <taxon>Bacteria</taxon>
        <taxon>Bacillati</taxon>
        <taxon>Cyanobacteriota</taxon>
        <taxon>Cyanophyceae</taxon>
        <taxon>Nostocales</taxon>
        <taxon>Hapalosiphonaceae</taxon>
        <taxon>Fischerella</taxon>
    </lineage>
</organism>
<comment type="caution">
    <text evidence="1">The sequence shown here is derived from an EMBL/GenBank/DDBJ whole genome shotgun (WGS) entry which is preliminary data.</text>
</comment>
<dbReference type="AlphaFoldDB" id="A0A2N6KF54"/>